<evidence type="ECO:0000313" key="1">
    <source>
        <dbReference type="EMBL" id="MFD1441230.1"/>
    </source>
</evidence>
<organism evidence="1 2">
    <name type="scientific">Lacticaseibacillus hegangensis</name>
    <dbReference type="NCBI Taxonomy" id="2486010"/>
    <lineage>
        <taxon>Bacteria</taxon>
        <taxon>Bacillati</taxon>
        <taxon>Bacillota</taxon>
        <taxon>Bacilli</taxon>
        <taxon>Lactobacillales</taxon>
        <taxon>Lactobacillaceae</taxon>
        <taxon>Lacticaseibacillus</taxon>
    </lineage>
</organism>
<proteinExistence type="predicted"/>
<dbReference type="Gene3D" id="1.10.260.40">
    <property type="entry name" value="lambda repressor-like DNA-binding domains"/>
    <property type="match status" value="1"/>
</dbReference>
<reference evidence="2" key="1">
    <citation type="journal article" date="2019" name="Int. J. Syst. Evol. Microbiol.">
        <title>The Global Catalogue of Microorganisms (GCM) 10K type strain sequencing project: providing services to taxonomists for standard genome sequencing and annotation.</title>
        <authorList>
            <consortium name="The Broad Institute Genomics Platform"/>
            <consortium name="The Broad Institute Genome Sequencing Center for Infectious Disease"/>
            <person name="Wu L."/>
            <person name="Ma J."/>
        </authorList>
    </citation>
    <scope>NUCLEOTIDE SEQUENCE [LARGE SCALE GENOMIC DNA]</scope>
    <source>
        <strain evidence="2">CCM 8912</strain>
    </source>
</reference>
<dbReference type="InterPro" id="IPR001387">
    <property type="entry name" value="Cro/C1-type_HTH"/>
</dbReference>
<comment type="caution">
    <text evidence="1">The sequence shown here is derived from an EMBL/GenBank/DDBJ whole genome shotgun (WGS) entry which is preliminary data.</text>
</comment>
<accession>A0ABW4CXF2</accession>
<dbReference type="Proteomes" id="UP001597212">
    <property type="component" value="Unassembled WGS sequence"/>
</dbReference>
<gene>
    <name evidence="1" type="ORF">ACFQ5K_07575</name>
</gene>
<evidence type="ECO:0000313" key="2">
    <source>
        <dbReference type="Proteomes" id="UP001597212"/>
    </source>
</evidence>
<keyword evidence="2" id="KW-1185">Reference proteome</keyword>
<dbReference type="InterPro" id="IPR010982">
    <property type="entry name" value="Lambda_DNA-bd_dom_sf"/>
</dbReference>
<dbReference type="EMBL" id="JBHTOK010000063">
    <property type="protein sequence ID" value="MFD1441230.1"/>
    <property type="molecule type" value="Genomic_DNA"/>
</dbReference>
<sequence>MKTMPLQGRYTIRRSIRSPRTLRHEMQRVGMTGVNTARMIGVSQPSMSRMMNGKQDIQLEDAAKIVEQAQDAFLALDMAHQFVHVTAPVINGDGIVKEPLAMAIRLVPEMQQAIEAVQNSFDELTTPTDKVKDTSDPLNAVNQLLDALLYGSNAVAFICEEFDWSMQAMMSTRVKEWQRLGIVGE</sequence>
<dbReference type="SUPFAM" id="SSF47413">
    <property type="entry name" value="lambda repressor-like DNA-binding domains"/>
    <property type="match status" value="1"/>
</dbReference>
<dbReference type="RefSeq" id="WP_379909484.1">
    <property type="nucleotide sequence ID" value="NZ_JBHTOK010000063.1"/>
</dbReference>
<name>A0ABW4CXF2_9LACO</name>
<dbReference type="CDD" id="cd00093">
    <property type="entry name" value="HTH_XRE"/>
    <property type="match status" value="1"/>
</dbReference>
<protein>
    <submittedName>
        <fullName evidence="1">Helix-turn-helix domain-containing protein</fullName>
    </submittedName>
</protein>